<dbReference type="Gene3D" id="3.10.300.10">
    <property type="entry name" value="Methylpurine-DNA glycosylase (MPG)"/>
    <property type="match status" value="1"/>
</dbReference>
<keyword evidence="4 5" id="KW-0234">DNA repair</keyword>
<protein>
    <recommendedName>
        <fullName evidence="5">Putative 3-methyladenine DNA glycosylase</fullName>
        <ecNumber evidence="5">3.2.2.-</ecNumber>
    </recommendedName>
</protein>
<evidence type="ECO:0000256" key="6">
    <source>
        <dbReference type="SAM" id="MobiDB-lite"/>
    </source>
</evidence>
<gene>
    <name evidence="7" type="ORF">N1032_20090</name>
</gene>
<evidence type="ECO:0000256" key="3">
    <source>
        <dbReference type="ARBA" id="ARBA00022801"/>
    </source>
</evidence>
<keyword evidence="2 5" id="KW-0227">DNA damage</keyword>
<dbReference type="PANTHER" id="PTHR10429:SF0">
    <property type="entry name" value="DNA-3-METHYLADENINE GLYCOSYLASE"/>
    <property type="match status" value="1"/>
</dbReference>
<dbReference type="CDD" id="cd00540">
    <property type="entry name" value="AAG"/>
    <property type="match status" value="1"/>
</dbReference>
<name>A0ABT2H7V1_9MICO</name>
<dbReference type="EC" id="3.2.2.-" evidence="5"/>
<dbReference type="PANTHER" id="PTHR10429">
    <property type="entry name" value="DNA-3-METHYLADENINE GLYCOSYLASE"/>
    <property type="match status" value="1"/>
</dbReference>
<accession>A0ABT2H7V1</accession>
<evidence type="ECO:0000256" key="2">
    <source>
        <dbReference type="ARBA" id="ARBA00022763"/>
    </source>
</evidence>
<feature type="compositionally biased region" description="Basic and acidic residues" evidence="6">
    <location>
        <begin position="231"/>
        <end position="251"/>
    </location>
</feature>
<dbReference type="RefSeq" id="WP_259541685.1">
    <property type="nucleotide sequence ID" value="NZ_JANLCJ010000011.1"/>
</dbReference>
<evidence type="ECO:0000313" key="8">
    <source>
        <dbReference type="Proteomes" id="UP001165586"/>
    </source>
</evidence>
<evidence type="ECO:0000256" key="5">
    <source>
        <dbReference type="HAMAP-Rule" id="MF_00527"/>
    </source>
</evidence>
<dbReference type="InterPro" id="IPR003180">
    <property type="entry name" value="MPG"/>
</dbReference>
<dbReference type="InterPro" id="IPR011034">
    <property type="entry name" value="Formyl_transferase-like_C_sf"/>
</dbReference>
<reference evidence="7" key="1">
    <citation type="submission" date="2022-08" db="EMBL/GenBank/DDBJ databases">
        <authorList>
            <person name="Deng Y."/>
            <person name="Han X.-F."/>
            <person name="Zhang Y.-Q."/>
        </authorList>
    </citation>
    <scope>NUCLEOTIDE SEQUENCE</scope>
    <source>
        <strain evidence="7">CPCC 203386</strain>
    </source>
</reference>
<sequence>MDAPVGFTDTDRAFFARDVFDVAPQLLGCALRRTDAAGTVALRITEVEAYAGERDPGSHSYRGRTARNATMFGPAGHVYCYFSYGLHHAVNLVTGRVGQPYGCLVRAGRVVEGVELARRRREAGGRRSPLPDRALARGPGNVAQALGATLADDGDDLFGSAWQFFVPTGAGPDAARPTIATGPRVGVSGPAGDAVAFPWRYWIAGDPTVSSYRPAKPRLPAKPHGPSETPTETRRPTETHHPAEPHQEEPT</sequence>
<dbReference type="HAMAP" id="MF_00527">
    <property type="entry name" value="3MGH"/>
    <property type="match status" value="1"/>
</dbReference>
<dbReference type="SUPFAM" id="SSF50486">
    <property type="entry name" value="FMT C-terminal domain-like"/>
    <property type="match status" value="1"/>
</dbReference>
<dbReference type="NCBIfam" id="NF002003">
    <property type="entry name" value="PRK00802.1-3"/>
    <property type="match status" value="1"/>
</dbReference>
<keyword evidence="8" id="KW-1185">Reference proteome</keyword>
<dbReference type="Proteomes" id="UP001165586">
    <property type="component" value="Unassembled WGS sequence"/>
</dbReference>
<comment type="caution">
    <text evidence="7">The sequence shown here is derived from an EMBL/GenBank/DDBJ whole genome shotgun (WGS) entry which is preliminary data.</text>
</comment>
<evidence type="ECO:0000256" key="4">
    <source>
        <dbReference type="ARBA" id="ARBA00023204"/>
    </source>
</evidence>
<comment type="similarity">
    <text evidence="1 5">Belongs to the DNA glycosylase MPG family.</text>
</comment>
<keyword evidence="7" id="KW-0326">Glycosidase</keyword>
<feature type="region of interest" description="Disordered" evidence="6">
    <location>
        <begin position="210"/>
        <end position="251"/>
    </location>
</feature>
<organism evidence="7 8">
    <name type="scientific">Herbiconiux daphne</name>
    <dbReference type="NCBI Taxonomy" id="2970914"/>
    <lineage>
        <taxon>Bacteria</taxon>
        <taxon>Bacillati</taxon>
        <taxon>Actinomycetota</taxon>
        <taxon>Actinomycetes</taxon>
        <taxon>Micrococcales</taxon>
        <taxon>Microbacteriaceae</taxon>
        <taxon>Herbiconiux</taxon>
    </lineage>
</organism>
<evidence type="ECO:0000313" key="7">
    <source>
        <dbReference type="EMBL" id="MCS5736045.1"/>
    </source>
</evidence>
<evidence type="ECO:0000256" key="1">
    <source>
        <dbReference type="ARBA" id="ARBA00009232"/>
    </source>
</evidence>
<dbReference type="EMBL" id="JANLCJ010000011">
    <property type="protein sequence ID" value="MCS5736045.1"/>
    <property type="molecule type" value="Genomic_DNA"/>
</dbReference>
<dbReference type="Pfam" id="PF02245">
    <property type="entry name" value="Pur_DNA_glyco"/>
    <property type="match status" value="1"/>
</dbReference>
<dbReference type="NCBIfam" id="TIGR00567">
    <property type="entry name" value="3mg"/>
    <property type="match status" value="1"/>
</dbReference>
<keyword evidence="3 5" id="KW-0378">Hydrolase</keyword>
<proteinExistence type="inferred from homology"/>
<dbReference type="InterPro" id="IPR036995">
    <property type="entry name" value="MPG_sf"/>
</dbReference>
<dbReference type="GO" id="GO:0016798">
    <property type="term" value="F:hydrolase activity, acting on glycosyl bonds"/>
    <property type="evidence" value="ECO:0007669"/>
    <property type="project" value="UniProtKB-KW"/>
</dbReference>